<dbReference type="GO" id="GO:0004467">
    <property type="term" value="F:long-chain fatty acid-CoA ligase activity"/>
    <property type="evidence" value="ECO:0007669"/>
    <property type="project" value="TreeGrafter"/>
</dbReference>
<evidence type="ECO:0000313" key="7">
    <source>
        <dbReference type="Proteomes" id="UP000801492"/>
    </source>
</evidence>
<dbReference type="GO" id="GO:0046949">
    <property type="term" value="P:fatty-acyl-CoA biosynthetic process"/>
    <property type="evidence" value="ECO:0007669"/>
    <property type="project" value="TreeGrafter"/>
</dbReference>
<evidence type="ECO:0000256" key="2">
    <source>
        <dbReference type="ARBA" id="ARBA00006432"/>
    </source>
</evidence>
<dbReference type="InterPro" id="IPR025110">
    <property type="entry name" value="AMP-bd_C"/>
</dbReference>
<dbReference type="InterPro" id="IPR042099">
    <property type="entry name" value="ANL_N_sf"/>
</dbReference>
<dbReference type="FunFam" id="3.30.300.30:FF:000007">
    <property type="entry name" value="4-coumarate--CoA ligase 2"/>
    <property type="match status" value="1"/>
</dbReference>
<reference evidence="6" key="1">
    <citation type="submission" date="2019-08" db="EMBL/GenBank/DDBJ databases">
        <title>The genome of the North American firefly Photinus pyralis.</title>
        <authorList>
            <consortium name="Photinus pyralis genome working group"/>
            <person name="Fallon T.R."/>
            <person name="Sander Lower S.E."/>
            <person name="Weng J.-K."/>
        </authorList>
    </citation>
    <scope>NUCLEOTIDE SEQUENCE</scope>
    <source>
        <strain evidence="6">TRF0915ILg1</strain>
        <tissue evidence="6">Whole body</tissue>
    </source>
</reference>
<evidence type="ECO:0000256" key="3">
    <source>
        <dbReference type="ARBA" id="ARBA00023140"/>
    </source>
</evidence>
<dbReference type="OrthoDB" id="10253869at2759"/>
<gene>
    <name evidence="6" type="ORF">ILUMI_11818</name>
</gene>
<dbReference type="Gene3D" id="3.30.300.30">
    <property type="match status" value="1"/>
</dbReference>
<dbReference type="Gene3D" id="3.40.50.12780">
    <property type="entry name" value="N-terminal domain of ligase-like"/>
    <property type="match status" value="1"/>
</dbReference>
<dbReference type="PANTHER" id="PTHR24096">
    <property type="entry name" value="LONG-CHAIN-FATTY-ACID--COA LIGASE"/>
    <property type="match status" value="1"/>
</dbReference>
<evidence type="ECO:0000256" key="1">
    <source>
        <dbReference type="ARBA" id="ARBA00004275"/>
    </source>
</evidence>
<protein>
    <recommendedName>
        <fullName evidence="8">4-coumarate--CoA ligase</fullName>
    </recommendedName>
</protein>
<keyword evidence="7" id="KW-1185">Reference proteome</keyword>
<comment type="caution">
    <text evidence="6">The sequence shown here is derived from an EMBL/GenBank/DDBJ whole genome shotgun (WGS) entry which is preliminary data.</text>
</comment>
<feature type="domain" description="AMP-binding enzyme C-terminal" evidence="5">
    <location>
        <begin position="307"/>
        <end position="383"/>
    </location>
</feature>
<dbReference type="InterPro" id="IPR000873">
    <property type="entry name" value="AMP-dep_synth/lig_dom"/>
</dbReference>
<evidence type="ECO:0008006" key="8">
    <source>
        <dbReference type="Google" id="ProtNLM"/>
    </source>
</evidence>
<evidence type="ECO:0000259" key="4">
    <source>
        <dbReference type="Pfam" id="PF00501"/>
    </source>
</evidence>
<dbReference type="PANTHER" id="PTHR24096:SF422">
    <property type="entry name" value="BCDNA.GH02901"/>
    <property type="match status" value="1"/>
</dbReference>
<dbReference type="Proteomes" id="UP000801492">
    <property type="component" value="Unassembled WGS sequence"/>
</dbReference>
<comment type="similarity">
    <text evidence="2">Belongs to the ATP-dependent AMP-binding enzyme family.</text>
</comment>
<dbReference type="AlphaFoldDB" id="A0A8K0CVI6"/>
<proteinExistence type="inferred from homology"/>
<dbReference type="InterPro" id="IPR045851">
    <property type="entry name" value="AMP-bd_C_sf"/>
</dbReference>
<dbReference type="InterPro" id="IPR020845">
    <property type="entry name" value="AMP-binding_CS"/>
</dbReference>
<sequence>MQESESIPQGAIDFREFTDTTVDIEDVTNNNPNDIAMLPYSSGTTGLPKGVELTNYNILANLRQMLDPYLRLALDTTENHQDVVPAVLPWFHIYGISVLMFNHLYHLCKLVSLPKFTPELFITTLVKHQPHVLFIVPPIVLFMGSHPAVKKEYLQSLRSIVSGAAPLGALDEERVLKKAEKSIDVLQGYGLTESSPSVCISSPRRKKELGYVGSIGEIVPNTSVKVVPIDNPASDGLGPNQPGELLVKGPQVMKGYHNRPEETEKAFVDGWLRTGDLGYYDDNKMFYLTDRLKELIKVKGFQVAPAELEEIIRTYPDVADAAVIGVPHEASGEVPRAYIVPKPNSKLDTKKLDDYVAERVASYKTLKGGIAVVDSIPKNASGKILRMALKQTYEKENR</sequence>
<keyword evidence="3" id="KW-0576">Peroxisome</keyword>
<dbReference type="EMBL" id="VTPC01007101">
    <property type="protein sequence ID" value="KAF2894354.1"/>
    <property type="molecule type" value="Genomic_DNA"/>
</dbReference>
<dbReference type="Pfam" id="PF00501">
    <property type="entry name" value="AMP-binding"/>
    <property type="match status" value="1"/>
</dbReference>
<organism evidence="6 7">
    <name type="scientific">Ignelater luminosus</name>
    <name type="common">Cucubano</name>
    <name type="synonym">Pyrophorus luminosus</name>
    <dbReference type="NCBI Taxonomy" id="2038154"/>
    <lineage>
        <taxon>Eukaryota</taxon>
        <taxon>Metazoa</taxon>
        <taxon>Ecdysozoa</taxon>
        <taxon>Arthropoda</taxon>
        <taxon>Hexapoda</taxon>
        <taxon>Insecta</taxon>
        <taxon>Pterygota</taxon>
        <taxon>Neoptera</taxon>
        <taxon>Endopterygota</taxon>
        <taxon>Coleoptera</taxon>
        <taxon>Polyphaga</taxon>
        <taxon>Elateriformia</taxon>
        <taxon>Elateroidea</taxon>
        <taxon>Elateridae</taxon>
        <taxon>Agrypninae</taxon>
        <taxon>Pyrophorini</taxon>
        <taxon>Ignelater</taxon>
    </lineage>
</organism>
<evidence type="ECO:0000313" key="6">
    <source>
        <dbReference type="EMBL" id="KAF2894354.1"/>
    </source>
</evidence>
<dbReference type="PROSITE" id="PS00455">
    <property type="entry name" value="AMP_BINDING"/>
    <property type="match status" value="1"/>
</dbReference>
<dbReference type="SUPFAM" id="SSF56801">
    <property type="entry name" value="Acetyl-CoA synthetase-like"/>
    <property type="match status" value="1"/>
</dbReference>
<accession>A0A8K0CVI6</accession>
<name>A0A8K0CVI6_IGNLU</name>
<evidence type="ECO:0000259" key="5">
    <source>
        <dbReference type="Pfam" id="PF13193"/>
    </source>
</evidence>
<dbReference type="GO" id="GO:0005777">
    <property type="term" value="C:peroxisome"/>
    <property type="evidence" value="ECO:0007669"/>
    <property type="project" value="UniProtKB-SubCell"/>
</dbReference>
<dbReference type="Pfam" id="PF13193">
    <property type="entry name" value="AMP-binding_C"/>
    <property type="match status" value="1"/>
</dbReference>
<comment type="subcellular location">
    <subcellularLocation>
        <location evidence="1">Peroxisome</location>
    </subcellularLocation>
</comment>
<feature type="domain" description="AMP-dependent synthetase/ligase" evidence="4">
    <location>
        <begin position="24"/>
        <end position="257"/>
    </location>
</feature>